<feature type="compositionally biased region" description="Polar residues" evidence="1">
    <location>
        <begin position="55"/>
        <end position="65"/>
    </location>
</feature>
<organism evidence="2 3">
    <name type="scientific">Aulographum hederae CBS 113979</name>
    <dbReference type="NCBI Taxonomy" id="1176131"/>
    <lineage>
        <taxon>Eukaryota</taxon>
        <taxon>Fungi</taxon>
        <taxon>Dikarya</taxon>
        <taxon>Ascomycota</taxon>
        <taxon>Pezizomycotina</taxon>
        <taxon>Dothideomycetes</taxon>
        <taxon>Pleosporomycetidae</taxon>
        <taxon>Aulographales</taxon>
        <taxon>Aulographaceae</taxon>
    </lineage>
</organism>
<feature type="compositionally biased region" description="Polar residues" evidence="1">
    <location>
        <begin position="103"/>
        <end position="115"/>
    </location>
</feature>
<dbReference type="EMBL" id="ML977138">
    <property type="protein sequence ID" value="KAF1991916.1"/>
    <property type="molecule type" value="Genomic_DNA"/>
</dbReference>
<feature type="compositionally biased region" description="Polar residues" evidence="1">
    <location>
        <begin position="1"/>
        <end position="14"/>
    </location>
</feature>
<feature type="region of interest" description="Disordered" evidence="1">
    <location>
        <begin position="1"/>
        <end position="133"/>
    </location>
</feature>
<evidence type="ECO:0000256" key="1">
    <source>
        <dbReference type="SAM" id="MobiDB-lite"/>
    </source>
</evidence>
<feature type="region of interest" description="Disordered" evidence="1">
    <location>
        <begin position="254"/>
        <end position="323"/>
    </location>
</feature>
<feature type="compositionally biased region" description="Polar residues" evidence="1">
    <location>
        <begin position="257"/>
        <end position="267"/>
    </location>
</feature>
<feature type="region of interest" description="Disordered" evidence="1">
    <location>
        <begin position="172"/>
        <end position="199"/>
    </location>
</feature>
<feature type="compositionally biased region" description="Gly residues" evidence="1">
    <location>
        <begin position="268"/>
        <end position="280"/>
    </location>
</feature>
<dbReference type="AlphaFoldDB" id="A0A6G1HFA5"/>
<feature type="compositionally biased region" description="Basic and acidic residues" evidence="1">
    <location>
        <begin position="293"/>
        <end position="311"/>
    </location>
</feature>
<feature type="compositionally biased region" description="Basic and acidic residues" evidence="1">
    <location>
        <begin position="17"/>
        <end position="27"/>
    </location>
</feature>
<dbReference type="Proteomes" id="UP000800041">
    <property type="component" value="Unassembled WGS sequence"/>
</dbReference>
<feature type="compositionally biased region" description="Basic and acidic residues" evidence="1">
    <location>
        <begin position="34"/>
        <end position="43"/>
    </location>
</feature>
<protein>
    <submittedName>
        <fullName evidence="2">Uncharacterized protein</fullName>
    </submittedName>
</protein>
<feature type="compositionally biased region" description="Low complexity" evidence="1">
    <location>
        <begin position="82"/>
        <end position="93"/>
    </location>
</feature>
<keyword evidence="3" id="KW-1185">Reference proteome</keyword>
<accession>A0A6G1HFA5</accession>
<feature type="compositionally biased region" description="Polar residues" evidence="1">
    <location>
        <begin position="123"/>
        <end position="133"/>
    </location>
</feature>
<evidence type="ECO:0000313" key="3">
    <source>
        <dbReference type="Proteomes" id="UP000800041"/>
    </source>
</evidence>
<proteinExistence type="predicted"/>
<reference evidence="2" key="1">
    <citation type="journal article" date="2020" name="Stud. Mycol.">
        <title>101 Dothideomycetes genomes: a test case for predicting lifestyles and emergence of pathogens.</title>
        <authorList>
            <person name="Haridas S."/>
            <person name="Albert R."/>
            <person name="Binder M."/>
            <person name="Bloem J."/>
            <person name="Labutti K."/>
            <person name="Salamov A."/>
            <person name="Andreopoulos B."/>
            <person name="Baker S."/>
            <person name="Barry K."/>
            <person name="Bills G."/>
            <person name="Bluhm B."/>
            <person name="Cannon C."/>
            <person name="Castanera R."/>
            <person name="Culley D."/>
            <person name="Daum C."/>
            <person name="Ezra D."/>
            <person name="Gonzalez J."/>
            <person name="Henrissat B."/>
            <person name="Kuo A."/>
            <person name="Liang C."/>
            <person name="Lipzen A."/>
            <person name="Lutzoni F."/>
            <person name="Magnuson J."/>
            <person name="Mondo S."/>
            <person name="Nolan M."/>
            <person name="Ohm R."/>
            <person name="Pangilinan J."/>
            <person name="Park H.-J."/>
            <person name="Ramirez L."/>
            <person name="Alfaro M."/>
            <person name="Sun H."/>
            <person name="Tritt A."/>
            <person name="Yoshinaga Y."/>
            <person name="Zwiers L.-H."/>
            <person name="Turgeon B."/>
            <person name="Goodwin S."/>
            <person name="Spatafora J."/>
            <person name="Crous P."/>
            <person name="Grigoriev I."/>
        </authorList>
    </citation>
    <scope>NUCLEOTIDE SEQUENCE</scope>
    <source>
        <strain evidence="2">CBS 113979</strain>
    </source>
</reference>
<sequence length="323" mass="33672">MTASANSHDSTNPGANPDRHDLERGHEQAQMQMREQDQERENTEAANPSGRKKSWQSWSLNSTWPSHPFPPRTADLNHGRDAATATAAANNTAGDDSRESDKNNSTTLTSSADPDSSSHRRQPSGSNAFNFSFPSTSIKANKGLSTWKVRTRSRIGVLKRTFARWNWKLNPFRDGGGETDDLESLGHDRGLTESGKSSGVFGSGSCGGGGLYGAGGSGLLYNGGAAGGSGGGFHPSMNNNEIYNGNGGGGLGGGGCSTETGTSNPRGSNGGPDTFGGGGYNAETETPNASPNDPDRAMLARAMMRDRHGHSDGGLGVSPRWGV</sequence>
<gene>
    <name evidence="2" type="ORF">K402DRAFT_73525</name>
</gene>
<evidence type="ECO:0000313" key="2">
    <source>
        <dbReference type="EMBL" id="KAF1991916.1"/>
    </source>
</evidence>
<name>A0A6G1HFA5_9PEZI</name>